<dbReference type="SUPFAM" id="SSF53474">
    <property type="entry name" value="alpha/beta-Hydrolases"/>
    <property type="match status" value="1"/>
</dbReference>
<accession>A0A239ALZ5</accession>
<gene>
    <name evidence="3" type="ORF">SAMN06269173_11384</name>
</gene>
<protein>
    <submittedName>
        <fullName evidence="3">Sigma-B regulation protein RsbQ</fullName>
    </submittedName>
</protein>
<evidence type="ECO:0000313" key="4">
    <source>
        <dbReference type="Proteomes" id="UP000198310"/>
    </source>
</evidence>
<comment type="similarity">
    <text evidence="1">Belongs to the AB hydrolase superfamily.</text>
</comment>
<evidence type="ECO:0000256" key="1">
    <source>
        <dbReference type="ARBA" id="ARBA00008645"/>
    </source>
</evidence>
<reference evidence="4" key="1">
    <citation type="submission" date="2017-06" db="EMBL/GenBank/DDBJ databases">
        <authorList>
            <person name="Varghese N."/>
            <person name="Submissions S."/>
        </authorList>
    </citation>
    <scope>NUCLEOTIDE SEQUENCE [LARGE SCALE GENOMIC DNA]</scope>
    <source>
        <strain evidence="4">DSM 28041</strain>
    </source>
</reference>
<sequence>MHQLSTSQAVIQRNHIRIIGDNKPTLLFCHGFGCTQHIWQYLTPALAAHYQLILFDHVGAGGSDLSAYNPTKYASLEGYAQDVVEICAALDLHDVVVIGHSIGATIAMLAAIQAPTYFRQVMMLSPSPCFINDAGYLGGFERDDVNQLLTLMDADYNSWANMFANLLMGPSNPPSIGEDLAGYFCSMDTTIAKQFARVSFLSDYRPQVSQVSVPTVVLQCSEDVVAPREVGDYLLHHLPDATLVTLRATGHCPHLSAPVETLTAMERFLPAMAL</sequence>
<name>A0A239ALZ5_9BACT</name>
<dbReference type="EMBL" id="FZNS01000013">
    <property type="protein sequence ID" value="SNR96530.1"/>
    <property type="molecule type" value="Genomic_DNA"/>
</dbReference>
<keyword evidence="4" id="KW-1185">Reference proteome</keyword>
<dbReference type="AlphaFoldDB" id="A0A239ALZ5"/>
<dbReference type="InterPro" id="IPR000073">
    <property type="entry name" value="AB_hydrolase_1"/>
</dbReference>
<dbReference type="Pfam" id="PF12697">
    <property type="entry name" value="Abhydrolase_6"/>
    <property type="match status" value="1"/>
</dbReference>
<dbReference type="RefSeq" id="WP_055562898.1">
    <property type="nucleotide sequence ID" value="NZ_FZNS01000013.1"/>
</dbReference>
<dbReference type="Proteomes" id="UP000198310">
    <property type="component" value="Unassembled WGS sequence"/>
</dbReference>
<evidence type="ECO:0000313" key="3">
    <source>
        <dbReference type="EMBL" id="SNR96530.1"/>
    </source>
</evidence>
<dbReference type="PANTHER" id="PTHR43039">
    <property type="entry name" value="ESTERASE-RELATED"/>
    <property type="match status" value="1"/>
</dbReference>
<feature type="domain" description="AB hydrolase-1" evidence="2">
    <location>
        <begin position="26"/>
        <end position="261"/>
    </location>
</feature>
<evidence type="ECO:0000259" key="2">
    <source>
        <dbReference type="Pfam" id="PF12697"/>
    </source>
</evidence>
<proteinExistence type="inferred from homology"/>
<dbReference type="PRINTS" id="PR00111">
    <property type="entry name" value="ABHYDROLASE"/>
</dbReference>
<dbReference type="Gene3D" id="3.40.50.1820">
    <property type="entry name" value="alpha/beta hydrolase"/>
    <property type="match status" value="1"/>
</dbReference>
<organism evidence="3 4">
    <name type="scientific">Hymenobacter mucosus</name>
    <dbReference type="NCBI Taxonomy" id="1411120"/>
    <lineage>
        <taxon>Bacteria</taxon>
        <taxon>Pseudomonadati</taxon>
        <taxon>Bacteroidota</taxon>
        <taxon>Cytophagia</taxon>
        <taxon>Cytophagales</taxon>
        <taxon>Hymenobacteraceae</taxon>
        <taxon>Hymenobacter</taxon>
    </lineage>
</organism>
<dbReference type="InterPro" id="IPR029058">
    <property type="entry name" value="AB_hydrolase_fold"/>
</dbReference>